<dbReference type="EMBL" id="CP000383">
    <property type="protein sequence ID" value="ABG60848.1"/>
    <property type="molecule type" value="Genomic_DNA"/>
</dbReference>
<dbReference type="KEGG" id="chu:CHU_3615"/>
<evidence type="ECO:0000313" key="2">
    <source>
        <dbReference type="Proteomes" id="UP000001822"/>
    </source>
</evidence>
<organism evidence="1 2">
    <name type="scientific">Cytophaga hutchinsonii (strain ATCC 33406 / DSM 1761 / CIP 103989 / NBRC 15051 / NCIMB 9469 / D465)</name>
    <dbReference type="NCBI Taxonomy" id="269798"/>
    <lineage>
        <taxon>Bacteria</taxon>
        <taxon>Pseudomonadati</taxon>
        <taxon>Bacteroidota</taxon>
        <taxon>Cytophagia</taxon>
        <taxon>Cytophagales</taxon>
        <taxon>Cytophagaceae</taxon>
        <taxon>Cytophaga</taxon>
    </lineage>
</organism>
<evidence type="ECO:0000313" key="1">
    <source>
        <dbReference type="EMBL" id="ABG60848.1"/>
    </source>
</evidence>
<dbReference type="AlphaFoldDB" id="A0A6N4SWN6"/>
<sequence length="296" mass="34690">MFLFFSGFDRYFRDTNIDRMKKQLLSHVFFLFFMWLAAALTNKSAAQISPPGLGASNTASWFAFGVRQSLDSSNKIQSFSYVGIGRISGPQSENPFKLQDIFVLNQEFYHKFHKHWQYSLAVSYRNQDEYGEGKSFNAISPAHKQEIRLYGRGMYELKMHNLKFVATYRQEFRSFFDPHFEPEDSRYQLRSRFRLQAALTLDEAKVHRLTASIEALLSTTQSTVPENHWSPFTYKETRLCFYYSIDPENSSFIYSIGYMNDLIGKEDIKSVSYIALDVIWENPFKAFKREVLKPIE</sequence>
<keyword evidence="2" id="KW-1185">Reference proteome</keyword>
<gene>
    <name evidence="1" type="ordered locus">CHU_3615</name>
</gene>
<name>A0A6N4SWN6_CYTH3</name>
<protein>
    <recommendedName>
        <fullName evidence="3">DUF2490 domain-containing protein</fullName>
    </recommendedName>
</protein>
<evidence type="ECO:0008006" key="3">
    <source>
        <dbReference type="Google" id="ProtNLM"/>
    </source>
</evidence>
<dbReference type="Proteomes" id="UP000001822">
    <property type="component" value="Chromosome"/>
</dbReference>
<accession>A0A6N4SWN6</accession>
<proteinExistence type="predicted"/>
<reference evidence="1 2" key="1">
    <citation type="journal article" date="2007" name="Appl. Environ. Microbiol.">
        <title>Genome sequence of the cellulolytic gliding bacterium Cytophaga hutchinsonii.</title>
        <authorList>
            <person name="Xie G."/>
            <person name="Bruce D.C."/>
            <person name="Challacombe J.F."/>
            <person name="Chertkov O."/>
            <person name="Detter J.C."/>
            <person name="Gilna P."/>
            <person name="Han C.S."/>
            <person name="Lucas S."/>
            <person name="Misra M."/>
            <person name="Myers G.L."/>
            <person name="Richardson P."/>
            <person name="Tapia R."/>
            <person name="Thayer N."/>
            <person name="Thompson L.S."/>
            <person name="Brettin T.S."/>
            <person name="Henrissat B."/>
            <person name="Wilson D.B."/>
            <person name="McBride M.J."/>
        </authorList>
    </citation>
    <scope>NUCLEOTIDE SEQUENCE [LARGE SCALE GENOMIC DNA]</scope>
    <source>
        <strain evidence="2">ATCC 33406 / DSM 1761 / CIP 103989 / NBRC 15051 / NCIMB 9469 / D465</strain>
    </source>
</reference>